<dbReference type="AlphaFoldDB" id="A0A140PU76"/>
<protein>
    <submittedName>
        <fullName evidence="2">Uncharacterized protein</fullName>
    </submittedName>
</protein>
<feature type="transmembrane region" description="Helical" evidence="1">
    <location>
        <begin position="65"/>
        <end position="84"/>
    </location>
</feature>
<dbReference type="EMBL" id="CP007062">
    <property type="protein sequence ID" value="EEO42170.2"/>
    <property type="molecule type" value="Genomic_DNA"/>
</dbReference>
<sequence>MDIKSFCLDYFKNLKEKKEFNVWKELWKYIKEYKIKEHKISYGIIIIFGVVLLFIIYYFKITIISSIASGVILLLMGFAIFLSINKKKIQDDLLKSYKNFSDDRKKILFHLLKDENKDIENLTRIKSKIEEIKEELNIFSYPIKIKSIAGYMTLGSIVLYGNFIISMLRLYCEKKLGDQPTIDDLISILSISSLIIFLIIFPIIVIINFFNTVYSIFRLRYYDYLIDDLNNAIFFNEDFQNQSN</sequence>
<organism evidence="2">
    <name type="scientific">Fusobacterium animalis 7_1</name>
    <dbReference type="NCBI Taxonomy" id="457405"/>
    <lineage>
        <taxon>Bacteria</taxon>
        <taxon>Fusobacteriati</taxon>
        <taxon>Fusobacteriota</taxon>
        <taxon>Fusobacteriia</taxon>
        <taxon>Fusobacteriales</taxon>
        <taxon>Fusobacteriaceae</taxon>
        <taxon>Fusobacterium</taxon>
    </lineage>
</organism>
<feature type="transmembrane region" description="Helical" evidence="1">
    <location>
        <begin position="40"/>
        <end position="59"/>
    </location>
</feature>
<gene>
    <name evidence="2" type="ORF">FSDG_00729</name>
</gene>
<name>A0A140PU76_9FUSO</name>
<keyword evidence="1" id="KW-1133">Transmembrane helix</keyword>
<dbReference type="KEGG" id="fne:FSDG_00729"/>
<evidence type="ECO:0000256" key="1">
    <source>
        <dbReference type="SAM" id="Phobius"/>
    </source>
</evidence>
<dbReference type="Proteomes" id="UP000002799">
    <property type="component" value="Chromosome"/>
</dbReference>
<feature type="transmembrane region" description="Helical" evidence="1">
    <location>
        <begin position="188"/>
        <end position="210"/>
    </location>
</feature>
<evidence type="ECO:0000313" key="2">
    <source>
        <dbReference type="EMBL" id="EEO42170.2"/>
    </source>
</evidence>
<dbReference type="RefSeq" id="WP_016361280.1">
    <property type="nucleotide sequence ID" value="NZ_AKBT01000001.1"/>
</dbReference>
<evidence type="ECO:0000313" key="3">
    <source>
        <dbReference type="Proteomes" id="UP000002799"/>
    </source>
</evidence>
<keyword evidence="1" id="KW-0812">Transmembrane</keyword>
<dbReference type="HOGENOM" id="CLU_1136755_0_0_0"/>
<accession>A0A140PU76</accession>
<keyword evidence="1" id="KW-0472">Membrane</keyword>
<proteinExistence type="predicted"/>
<reference evidence="2 3" key="1">
    <citation type="submission" date="2013-11" db="EMBL/GenBank/DDBJ databases">
        <title>The Genome Sequence of Fusobacterium sp. 7_1.</title>
        <authorList>
            <consortium name="The Broad Institute Genome Sequencing Platform"/>
            <person name="Earl A."/>
            <person name="Ward D."/>
            <person name="Feldgarden M."/>
            <person name="Gevers D."/>
            <person name="Strauss J."/>
            <person name="Ambrose C.E."/>
            <person name="Allen-Vercoe E."/>
            <person name="Walker B."/>
            <person name="Young S.K."/>
            <person name="Zeng Q."/>
            <person name="Gargeya S."/>
            <person name="Fitzgerald M."/>
            <person name="Haas B."/>
            <person name="Abouelleil A."/>
            <person name="Alvarado L."/>
            <person name="Arachchi H.M."/>
            <person name="Berlin A.M."/>
            <person name="Chapman S.B."/>
            <person name="Goldberg J."/>
            <person name="Griggs A."/>
            <person name="Gujja S."/>
            <person name="Hansen M."/>
            <person name="Howarth C."/>
            <person name="Imamovic A."/>
            <person name="Larimer J."/>
            <person name="McCowen C."/>
            <person name="Montmayeur A."/>
            <person name="Murphy C."/>
            <person name="Neiman D."/>
            <person name="Pearson M."/>
            <person name="Priest M."/>
            <person name="Roberts A."/>
            <person name="Saif S."/>
            <person name="Shea T."/>
            <person name="Sisk P."/>
            <person name="Sykes S."/>
            <person name="Wortman J."/>
            <person name="Nusbaum C."/>
            <person name="Birren B."/>
        </authorList>
    </citation>
    <scope>NUCLEOTIDE SEQUENCE [LARGE SCALE GENOMIC DNA]</scope>
    <source>
        <strain evidence="2 3">7_1</strain>
    </source>
</reference>
<feature type="transmembrane region" description="Helical" evidence="1">
    <location>
        <begin position="148"/>
        <end position="168"/>
    </location>
</feature>